<evidence type="ECO:0000313" key="2">
    <source>
        <dbReference type="EMBL" id="CAJ1868042.1"/>
    </source>
</evidence>
<dbReference type="InterPro" id="IPR039768">
    <property type="entry name" value="Nmd3"/>
</dbReference>
<reference evidence="2" key="1">
    <citation type="submission" date="2023-10" db="EMBL/GenBank/DDBJ databases">
        <authorList>
            <person name="Domelevo Entfellner J.-B."/>
        </authorList>
    </citation>
    <scope>NUCLEOTIDE SEQUENCE</scope>
</reference>
<dbReference type="GO" id="GO:0043023">
    <property type="term" value="F:ribosomal large subunit binding"/>
    <property type="evidence" value="ECO:0007669"/>
    <property type="project" value="InterPro"/>
</dbReference>
<accession>A0AA86RWM0</accession>
<dbReference type="GO" id="GO:0000055">
    <property type="term" value="P:ribosomal large subunit export from nucleus"/>
    <property type="evidence" value="ECO:0007669"/>
    <property type="project" value="TreeGrafter"/>
</dbReference>
<keyword evidence="3" id="KW-1185">Reference proteome</keyword>
<dbReference type="Gramene" id="rna-AYBTSS11_LOCUS2346">
    <property type="protein sequence ID" value="CAJ1868042.1"/>
    <property type="gene ID" value="gene-AYBTSS11_LOCUS2346"/>
</dbReference>
<dbReference type="AlphaFoldDB" id="A0AA86RWM0"/>
<dbReference type="EMBL" id="OY731398">
    <property type="protein sequence ID" value="CAJ1868042.1"/>
    <property type="molecule type" value="Genomic_DNA"/>
</dbReference>
<dbReference type="InterPro" id="IPR048898">
    <property type="entry name" value="OB_NMD3"/>
</dbReference>
<dbReference type="Proteomes" id="UP001189624">
    <property type="component" value="Chromosome 1"/>
</dbReference>
<dbReference type="PANTHER" id="PTHR12746">
    <property type="entry name" value="NONSENSE-MEDIATED MRNA DECAY PROTEIN 3"/>
    <property type="match status" value="1"/>
</dbReference>
<dbReference type="GO" id="GO:0005737">
    <property type="term" value="C:cytoplasm"/>
    <property type="evidence" value="ECO:0007669"/>
    <property type="project" value="TreeGrafter"/>
</dbReference>
<proteinExistence type="predicted"/>
<name>A0AA86RWM0_9FABA</name>
<protein>
    <recommendedName>
        <fullName evidence="1">60S ribosomal export protein NMD3 OB-fold domain-containing protein</fullName>
    </recommendedName>
</protein>
<dbReference type="Pfam" id="PF21192">
    <property type="entry name" value="OB_NMD3"/>
    <property type="match status" value="1"/>
</dbReference>
<dbReference type="GO" id="GO:0005634">
    <property type="term" value="C:nucleus"/>
    <property type="evidence" value="ECO:0007669"/>
    <property type="project" value="TreeGrafter"/>
</dbReference>
<gene>
    <name evidence="2" type="ORF">AYBTSS11_LOCUS2346</name>
</gene>
<sequence>MTRQRVRSTSASYFELHRPRERLATALLCLIHLPGDIWWKVLDVEVVSSEITIGGTKYRLADARVARVSDFGDKGTIFNIKTHLVHLLNPGDYSLFYDLYRANSNDMEFDMYKEHIPEAILIKKSYEEKSQKKRGKHQYGQLLKDLEEKPGMRFNISLNRNKEYQSPVMASVTDGDDLPSVPLHELLADRDGSEDEDEEDNMTERTKASYILIYGYSTIVNRVPRGPIACEASSPISVVA</sequence>
<dbReference type="PANTHER" id="PTHR12746:SF2">
    <property type="entry name" value="60S RIBOSOMAL EXPORT PROTEIN NMD3"/>
    <property type="match status" value="1"/>
</dbReference>
<evidence type="ECO:0000259" key="1">
    <source>
        <dbReference type="Pfam" id="PF21192"/>
    </source>
</evidence>
<feature type="domain" description="60S ribosomal export protein NMD3 OB-fold" evidence="1">
    <location>
        <begin position="40"/>
        <end position="124"/>
    </location>
</feature>
<organism evidence="2 3">
    <name type="scientific">Sphenostylis stenocarpa</name>
    <dbReference type="NCBI Taxonomy" id="92480"/>
    <lineage>
        <taxon>Eukaryota</taxon>
        <taxon>Viridiplantae</taxon>
        <taxon>Streptophyta</taxon>
        <taxon>Embryophyta</taxon>
        <taxon>Tracheophyta</taxon>
        <taxon>Spermatophyta</taxon>
        <taxon>Magnoliopsida</taxon>
        <taxon>eudicotyledons</taxon>
        <taxon>Gunneridae</taxon>
        <taxon>Pentapetalae</taxon>
        <taxon>rosids</taxon>
        <taxon>fabids</taxon>
        <taxon>Fabales</taxon>
        <taxon>Fabaceae</taxon>
        <taxon>Papilionoideae</taxon>
        <taxon>50 kb inversion clade</taxon>
        <taxon>NPAAA clade</taxon>
        <taxon>indigoferoid/millettioid clade</taxon>
        <taxon>Phaseoleae</taxon>
        <taxon>Sphenostylis</taxon>
    </lineage>
</organism>
<evidence type="ECO:0000313" key="3">
    <source>
        <dbReference type="Proteomes" id="UP001189624"/>
    </source>
</evidence>